<dbReference type="Proteomes" id="UP000054877">
    <property type="component" value="Unassembled WGS sequence"/>
</dbReference>
<organism evidence="3 4">
    <name type="scientific">Legionella spiritensis</name>
    <dbReference type="NCBI Taxonomy" id="452"/>
    <lineage>
        <taxon>Bacteria</taxon>
        <taxon>Pseudomonadati</taxon>
        <taxon>Pseudomonadota</taxon>
        <taxon>Gammaproteobacteria</taxon>
        <taxon>Legionellales</taxon>
        <taxon>Legionellaceae</taxon>
        <taxon>Legionella</taxon>
    </lineage>
</organism>
<evidence type="ECO:0000256" key="2">
    <source>
        <dbReference type="ARBA" id="ARBA00023295"/>
    </source>
</evidence>
<dbReference type="GO" id="GO:0005993">
    <property type="term" value="P:trehalose catabolic process"/>
    <property type="evidence" value="ECO:0007669"/>
    <property type="project" value="TreeGrafter"/>
</dbReference>
<dbReference type="AlphaFoldDB" id="A0A0W0YX52"/>
<dbReference type="EC" id="3.2.1.28" evidence="3"/>
<dbReference type="GO" id="GO:0004555">
    <property type="term" value="F:alpha,alpha-trehalase activity"/>
    <property type="evidence" value="ECO:0007669"/>
    <property type="project" value="UniProtKB-EC"/>
</dbReference>
<keyword evidence="4" id="KW-1185">Reference proteome</keyword>
<reference evidence="3 4" key="1">
    <citation type="submission" date="2015-11" db="EMBL/GenBank/DDBJ databases">
        <title>Genomic analysis of 38 Legionella species identifies large and diverse effector repertoires.</title>
        <authorList>
            <person name="Burstein D."/>
            <person name="Amaro F."/>
            <person name="Zusman T."/>
            <person name="Lifshitz Z."/>
            <person name="Cohen O."/>
            <person name="Gilbert J.A."/>
            <person name="Pupko T."/>
            <person name="Shuman H.A."/>
            <person name="Segal G."/>
        </authorList>
    </citation>
    <scope>NUCLEOTIDE SEQUENCE [LARGE SCALE GENOMIC DNA]</scope>
    <source>
        <strain evidence="3 4">Mt.St.Helens-9</strain>
    </source>
</reference>
<evidence type="ECO:0000313" key="3">
    <source>
        <dbReference type="EMBL" id="KTD61078.1"/>
    </source>
</evidence>
<dbReference type="PROSITE" id="PS00927">
    <property type="entry name" value="TREHALASE_1"/>
    <property type="match status" value="1"/>
</dbReference>
<evidence type="ECO:0000256" key="1">
    <source>
        <dbReference type="ARBA" id="ARBA00022801"/>
    </source>
</evidence>
<dbReference type="InterPro" id="IPR008928">
    <property type="entry name" value="6-hairpin_glycosidase_sf"/>
</dbReference>
<dbReference type="PROSITE" id="PS00928">
    <property type="entry name" value="TREHALASE_2"/>
    <property type="match status" value="1"/>
</dbReference>
<dbReference type="Pfam" id="PF01204">
    <property type="entry name" value="Trehalase"/>
    <property type="match status" value="1"/>
</dbReference>
<accession>A0A0W0YX52</accession>
<dbReference type="PRINTS" id="PR00744">
    <property type="entry name" value="GLHYDRLASE37"/>
</dbReference>
<proteinExistence type="predicted"/>
<name>A0A0W0YX52_LEGSP</name>
<keyword evidence="2 3" id="KW-0326">Glycosidase</keyword>
<dbReference type="Gene3D" id="1.50.10.10">
    <property type="match status" value="1"/>
</dbReference>
<protein>
    <submittedName>
        <fullName evidence="3">Alpha,alpha-trehalase</fullName>
        <ecNumber evidence="3">3.2.1.28</ecNumber>
    </submittedName>
</protein>
<evidence type="ECO:0000313" key="4">
    <source>
        <dbReference type="Proteomes" id="UP000054877"/>
    </source>
</evidence>
<dbReference type="PATRIC" id="fig|452.5.peg.2986"/>
<dbReference type="SUPFAM" id="SSF48208">
    <property type="entry name" value="Six-hairpin glycosidases"/>
    <property type="match status" value="1"/>
</dbReference>
<comment type="caution">
    <text evidence="3">The sequence shown here is derived from an EMBL/GenBank/DDBJ whole genome shotgun (WGS) entry which is preliminary data.</text>
</comment>
<dbReference type="PANTHER" id="PTHR23403:SF6">
    <property type="entry name" value="CYTOSOLIC NEUTRAL TREHALASE-RELATED"/>
    <property type="match status" value="1"/>
</dbReference>
<dbReference type="PANTHER" id="PTHR23403">
    <property type="entry name" value="TREHALASE"/>
    <property type="match status" value="1"/>
</dbReference>
<sequence length="560" mass="64099">MRTWITNLLMINLIFNIDGWAGRINVLPGSATTGNTMPESQHTVEHIAALHTVAPRFSPTAARLGKNLMNSDDITAAVRLYIDQSWTDLTRSHSNVLLSKIDEKLPDGKAIMYLPPGEDLARVKREINKEIQGKTGHTIELRYLPEEVSRIRQHGLLYLPHPYVVPGGRFNEMYGWDSYFIELGLLESGRLQLAKNMVDNLIYEVNHYGMVLNANRTYYLQRSQPPLLTEMILAYYHKTGDKDWLKSTLPAIDKLYQFWVTPPHLIPELGLSRYYAGGVGKPPEESPDYYEKVRAYFKARDVDDYDKSLYYDARHDTLTELFYIADRTVRESGFDISAKFGPFSAAILDYAPVDLNVLLVQMEKDASAIYTILGEPETADGWKKRAQTRSRLVNQFMWDDKAGYYFDYNFKARRLRPYIYATTFYPLWAGIASPKQARAVVRNLSVLLGKGGLVTSAYQQDVQWDAPFGWAPMQYFAVEGLKKYGYRDLALDLAARFVTTINKGFQQARTIFEKYDVQNVSIHTDNKIKYSYATNEVGFGWTNGVYLVFLNELQSVNTPL</sequence>
<dbReference type="InterPro" id="IPR012341">
    <property type="entry name" value="6hp_glycosidase-like_sf"/>
</dbReference>
<dbReference type="STRING" id="452.Lspi_2698"/>
<dbReference type="InterPro" id="IPR018232">
    <property type="entry name" value="Glyco_hydro_37_CS"/>
</dbReference>
<keyword evidence="1 3" id="KW-0378">Hydrolase</keyword>
<gene>
    <name evidence="3" type="primary">treF</name>
    <name evidence="3" type="ORF">Lspi_2698</name>
</gene>
<dbReference type="EMBL" id="LNYX01000034">
    <property type="protein sequence ID" value="KTD61078.1"/>
    <property type="molecule type" value="Genomic_DNA"/>
</dbReference>
<dbReference type="InterPro" id="IPR001661">
    <property type="entry name" value="Glyco_hydro_37"/>
</dbReference>